<evidence type="ECO:0000313" key="7">
    <source>
        <dbReference type="EMBL" id="BAP57348.1"/>
    </source>
</evidence>
<evidence type="ECO:0000256" key="3">
    <source>
        <dbReference type="ARBA" id="ARBA00023115"/>
    </source>
</evidence>
<gene>
    <name evidence="7" type="ORF">THII_3051</name>
</gene>
<keyword evidence="5" id="KW-1133">Transmembrane helix</keyword>
<dbReference type="SUPFAM" id="SSF53335">
    <property type="entry name" value="S-adenosyl-L-methionine-dependent methyltransferases"/>
    <property type="match status" value="1"/>
</dbReference>
<dbReference type="HOGENOM" id="CLU_010122_0_0_6"/>
<evidence type="ECO:0000256" key="5">
    <source>
        <dbReference type="SAM" id="Phobius"/>
    </source>
</evidence>
<dbReference type="PANTHER" id="PTHR43317">
    <property type="entry name" value="THERMOSPERMINE SYNTHASE ACAULIS5"/>
    <property type="match status" value="1"/>
</dbReference>
<keyword evidence="2 4" id="KW-0808">Transferase</keyword>
<feature type="transmembrane region" description="Helical" evidence="5">
    <location>
        <begin position="232"/>
        <end position="253"/>
    </location>
</feature>
<feature type="domain" description="PABS" evidence="6">
    <location>
        <begin position="547"/>
        <end position="712"/>
    </location>
</feature>
<feature type="transmembrane region" description="Helical" evidence="5">
    <location>
        <begin position="190"/>
        <end position="211"/>
    </location>
</feature>
<dbReference type="SUPFAM" id="SSF103473">
    <property type="entry name" value="MFS general substrate transporter"/>
    <property type="match status" value="1"/>
</dbReference>
<feature type="transmembrane region" description="Helical" evidence="5">
    <location>
        <begin position="77"/>
        <end position="102"/>
    </location>
</feature>
<protein>
    <submittedName>
        <fullName evidence="7">Putative spermidine synthase with an N-terminal membrane domain</fullName>
    </submittedName>
</protein>
<keyword evidence="5" id="KW-0472">Membrane</keyword>
<dbReference type="GO" id="GO:0016740">
    <property type="term" value="F:transferase activity"/>
    <property type="evidence" value="ECO:0007669"/>
    <property type="project" value="UniProtKB-UniRule"/>
</dbReference>
<evidence type="ECO:0000256" key="1">
    <source>
        <dbReference type="ARBA" id="ARBA00007867"/>
    </source>
</evidence>
<dbReference type="Proteomes" id="UP000031623">
    <property type="component" value="Chromosome"/>
</dbReference>
<accession>A0A090AGI4</accession>
<evidence type="ECO:0000313" key="8">
    <source>
        <dbReference type="Proteomes" id="UP000031623"/>
    </source>
</evidence>
<feature type="transmembrane region" description="Helical" evidence="5">
    <location>
        <begin position="122"/>
        <end position="150"/>
    </location>
</feature>
<evidence type="ECO:0000259" key="6">
    <source>
        <dbReference type="PROSITE" id="PS51006"/>
    </source>
</evidence>
<reference evidence="7 8" key="1">
    <citation type="journal article" date="2014" name="ISME J.">
        <title>Ecophysiology of Thioploca ingrica as revealed by the complete genome sequence supplemented with proteomic evidence.</title>
        <authorList>
            <person name="Kojima H."/>
            <person name="Ogura Y."/>
            <person name="Yamamoto N."/>
            <person name="Togashi T."/>
            <person name="Mori H."/>
            <person name="Watanabe T."/>
            <person name="Nemoto F."/>
            <person name="Kurokawa K."/>
            <person name="Hayashi T."/>
            <person name="Fukui M."/>
        </authorList>
    </citation>
    <scope>NUCLEOTIDE SEQUENCE [LARGE SCALE GENOMIC DNA]</scope>
</reference>
<organism evidence="7 8">
    <name type="scientific">Thioploca ingrica</name>
    <dbReference type="NCBI Taxonomy" id="40754"/>
    <lineage>
        <taxon>Bacteria</taxon>
        <taxon>Pseudomonadati</taxon>
        <taxon>Pseudomonadota</taxon>
        <taxon>Gammaproteobacteria</taxon>
        <taxon>Thiotrichales</taxon>
        <taxon>Thiotrichaceae</taxon>
        <taxon>Thioploca</taxon>
    </lineage>
</organism>
<dbReference type="EMBL" id="AP014633">
    <property type="protein sequence ID" value="BAP57348.1"/>
    <property type="molecule type" value="Genomic_DNA"/>
</dbReference>
<dbReference type="GO" id="GO:0006596">
    <property type="term" value="P:polyamine biosynthetic process"/>
    <property type="evidence" value="ECO:0007669"/>
    <property type="project" value="UniProtKB-UniRule"/>
</dbReference>
<comment type="similarity">
    <text evidence="1">Belongs to the spermidine/spermine synthase family.</text>
</comment>
<dbReference type="Gene3D" id="1.20.1250.20">
    <property type="entry name" value="MFS general substrate transporter like domains"/>
    <property type="match status" value="1"/>
</dbReference>
<feature type="transmembrane region" description="Helical" evidence="5">
    <location>
        <begin position="304"/>
        <end position="323"/>
    </location>
</feature>
<comment type="caution">
    <text evidence="4">Lacks conserved residue(s) required for the propagation of feature annotation.</text>
</comment>
<feature type="transmembrane region" description="Helical" evidence="5">
    <location>
        <begin position="14"/>
        <end position="33"/>
    </location>
</feature>
<dbReference type="Gene3D" id="3.40.50.150">
    <property type="entry name" value="Vaccinia Virus protein VP39"/>
    <property type="match status" value="1"/>
</dbReference>
<dbReference type="InterPro" id="IPR036259">
    <property type="entry name" value="MFS_trans_sf"/>
</dbReference>
<feature type="transmembrane region" description="Helical" evidence="5">
    <location>
        <begin position="273"/>
        <end position="292"/>
    </location>
</feature>
<feature type="transmembrane region" description="Helical" evidence="5">
    <location>
        <begin position="45"/>
        <end position="65"/>
    </location>
</feature>
<feature type="transmembrane region" description="Helical" evidence="5">
    <location>
        <begin position="415"/>
        <end position="437"/>
    </location>
</feature>
<keyword evidence="5" id="KW-0812">Transmembrane</keyword>
<keyword evidence="8" id="KW-1185">Reference proteome</keyword>
<dbReference type="PROSITE" id="PS51006">
    <property type="entry name" value="PABS_2"/>
    <property type="match status" value="1"/>
</dbReference>
<proteinExistence type="inferred from homology"/>
<dbReference type="CDD" id="cd02440">
    <property type="entry name" value="AdoMet_MTases"/>
    <property type="match status" value="1"/>
</dbReference>
<dbReference type="InterPro" id="IPR030374">
    <property type="entry name" value="PABS"/>
</dbReference>
<feature type="transmembrane region" description="Helical" evidence="5">
    <location>
        <begin position="162"/>
        <end position="184"/>
    </location>
</feature>
<dbReference type="PANTHER" id="PTHR43317:SF1">
    <property type="entry name" value="THERMOSPERMINE SYNTHASE ACAULIS5"/>
    <property type="match status" value="1"/>
</dbReference>
<sequence length="1003" mass="110977">MQQLQISNQIIRRLYFIFFALSGFSGLIYESIWTHYLKLFLGHAAYAQTLVLIIFMGGMALGAWAASRYSLQLRNLLLAYAIVEGIIGLLALGFHPLFIRAIDFAYLTVIPQLTSTTSVNLFKWSLAALLILPQSVLLGTTFPLMSAGIIRRFPTTPGHSLAILYFTNSLGAAIGVLVSGFFLIEAVGLPGTMLTAGLINLLIALLVWLFCHTDNLENLPNRLTLSDSAQLLSQRVFIALLLCAALTGTASFLYEIGWIRMLSLVLSSSTHAFELMLSAFILGLAIGGYWIRRRIDNLFDLIKTLGWIQVIMGILALSTLVSYGQSFEWMSYTITALTKTAQGYTLFNVSSHGIALIIMLPATICAGMTLPLLTYYLISKGYGEKSIGSIYAANTLGAIIGVIAGVQFIMPNWGVKNLITIGGGIDILLGLILLWYAGTNFSKIRWIATAGVSGIVLLASVVWWQLDPIKMASGVYYHGNIPHGRTILFHKDGKTASVDLIRTSDESTLTISTNGKPDASMGKDKPTGDEPTMVLLGALPWSIHNQAKTAAVIGFGSGLTTHTLLSIPAIERVDTIEIEPAMVEGAKGFGERNINVFSDPRSHIHIEDAKAYFTNYKEKYDLIISEPSNPWVSGVAGLFSQEFYQLIRNQLSEKGLFVQWFHIYQLNMELVASVIKAISSQFADYAIYFSSRGDILVVSSKEDKISEPTQQIFKIPQIAKELAYIGIENQPDLLLRRLGSKAVLDSLFNSYPIAANSDYFPILDLGAVRTHYLNTIATELVDLHLVTVPLMAILENKPIRTEPLILGENFYIQAAAEAKQALAIYHYFQGIKTGQLPPPTTMAGETLAVIRNVRSLHQQQCPPTHPDWFKFEMEESWLFYLRTLADKTLPYLSPQEMDVIWNDIESAPCFAQLPQTIQQWTNLYKAIGQRNFQQILQFANELLPKAGSITDSKENDYLLMVAMLAHIALQDYNSALALFGRYTQGTTLPVELRLLAAIALQNR</sequence>
<dbReference type="KEGG" id="tig:THII_3051"/>
<dbReference type="STRING" id="40754.THII_3051"/>
<dbReference type="Pfam" id="PF01564">
    <property type="entry name" value="Spermine_synth"/>
    <property type="match status" value="1"/>
</dbReference>
<evidence type="ECO:0000256" key="4">
    <source>
        <dbReference type="PROSITE-ProRule" id="PRU00354"/>
    </source>
</evidence>
<dbReference type="InterPro" id="IPR029063">
    <property type="entry name" value="SAM-dependent_MTases_sf"/>
</dbReference>
<keyword evidence="3 4" id="KW-0620">Polyamine biosynthesis</keyword>
<name>A0A090AGI4_9GAMM</name>
<feature type="transmembrane region" description="Helical" evidence="5">
    <location>
        <begin position="444"/>
        <end position="466"/>
    </location>
</feature>
<feature type="transmembrane region" description="Helical" evidence="5">
    <location>
        <begin position="390"/>
        <end position="409"/>
    </location>
</feature>
<dbReference type="OrthoDB" id="9782855at2"/>
<evidence type="ECO:0000256" key="2">
    <source>
        <dbReference type="ARBA" id="ARBA00022679"/>
    </source>
</evidence>
<feature type="transmembrane region" description="Helical" evidence="5">
    <location>
        <begin position="354"/>
        <end position="378"/>
    </location>
</feature>
<dbReference type="AlphaFoldDB" id="A0A090AGI4"/>